<evidence type="ECO:0000313" key="6">
    <source>
        <dbReference type="Proteomes" id="UP000632498"/>
    </source>
</evidence>
<dbReference type="Pfam" id="PF02502">
    <property type="entry name" value="LacAB_rpiB"/>
    <property type="match status" value="1"/>
</dbReference>
<feature type="binding site" evidence="4">
    <location>
        <begin position="11"/>
        <end position="12"/>
    </location>
    <ligand>
        <name>D-ribulose 5-phosphate</name>
        <dbReference type="ChEBI" id="CHEBI:58121"/>
    </ligand>
</feature>
<feature type="binding site" evidence="4">
    <location>
        <position position="112"/>
    </location>
    <ligand>
        <name>D-ribulose 5-phosphate</name>
        <dbReference type="ChEBI" id="CHEBI:58121"/>
    </ligand>
</feature>
<accession>A0A917C427</accession>
<dbReference type="SUPFAM" id="SSF89623">
    <property type="entry name" value="Ribose/Galactose isomerase RpiB/AlsB"/>
    <property type="match status" value="1"/>
</dbReference>
<protein>
    <submittedName>
        <fullName evidence="5">Ribose 5-phosphate isomerase B</fullName>
    </submittedName>
</protein>
<organism evidence="5 6">
    <name type="scientific">Terasakiella brassicae</name>
    <dbReference type="NCBI Taxonomy" id="1634917"/>
    <lineage>
        <taxon>Bacteria</taxon>
        <taxon>Pseudomonadati</taxon>
        <taxon>Pseudomonadota</taxon>
        <taxon>Alphaproteobacteria</taxon>
        <taxon>Rhodospirillales</taxon>
        <taxon>Terasakiellaceae</taxon>
        <taxon>Terasakiella</taxon>
    </lineage>
</organism>
<dbReference type="EMBL" id="BMHV01000020">
    <property type="protein sequence ID" value="GGF70766.1"/>
    <property type="molecule type" value="Genomic_DNA"/>
</dbReference>
<dbReference type="InterPro" id="IPR004785">
    <property type="entry name" value="RpiB"/>
</dbReference>
<reference evidence="5" key="1">
    <citation type="journal article" date="2014" name="Int. J. Syst. Evol. Microbiol.">
        <title>Complete genome sequence of Corynebacterium casei LMG S-19264T (=DSM 44701T), isolated from a smear-ripened cheese.</title>
        <authorList>
            <consortium name="US DOE Joint Genome Institute (JGI-PGF)"/>
            <person name="Walter F."/>
            <person name="Albersmeier A."/>
            <person name="Kalinowski J."/>
            <person name="Ruckert C."/>
        </authorList>
    </citation>
    <scope>NUCLEOTIDE SEQUENCE</scope>
    <source>
        <strain evidence="5">CGMCC 1.15254</strain>
    </source>
</reference>
<evidence type="ECO:0000256" key="3">
    <source>
        <dbReference type="PIRSR" id="PIRSR005384-1"/>
    </source>
</evidence>
<feature type="active site" description="Proton donor" evidence="3">
    <location>
        <position position="101"/>
    </location>
</feature>
<dbReference type="InterPro" id="IPR036569">
    <property type="entry name" value="RpiB_LacA_LacB_sf"/>
</dbReference>
<name>A0A917C427_9PROT</name>
<keyword evidence="2 5" id="KW-0413">Isomerase</keyword>
<feature type="binding site" evidence="4">
    <location>
        <position position="139"/>
    </location>
    <ligand>
        <name>D-ribulose 5-phosphate</name>
        <dbReference type="ChEBI" id="CHEBI:58121"/>
    </ligand>
</feature>
<comment type="caution">
    <text evidence="5">The sequence shown here is derived from an EMBL/GenBank/DDBJ whole genome shotgun (WGS) entry which is preliminary data.</text>
</comment>
<dbReference type="InterPro" id="IPR003500">
    <property type="entry name" value="RpiB_LacA_LacB"/>
</dbReference>
<evidence type="ECO:0000313" key="5">
    <source>
        <dbReference type="EMBL" id="GGF70766.1"/>
    </source>
</evidence>
<reference evidence="5" key="2">
    <citation type="submission" date="2020-09" db="EMBL/GenBank/DDBJ databases">
        <authorList>
            <person name="Sun Q."/>
            <person name="Zhou Y."/>
        </authorList>
    </citation>
    <scope>NUCLEOTIDE SEQUENCE</scope>
    <source>
        <strain evidence="5">CGMCC 1.15254</strain>
    </source>
</reference>
<dbReference type="NCBIfam" id="TIGR01120">
    <property type="entry name" value="rpiB"/>
    <property type="match status" value="1"/>
</dbReference>
<dbReference type="PANTHER" id="PTHR30345">
    <property type="entry name" value="RIBOSE-5-PHOSPHATE ISOMERASE B"/>
    <property type="match status" value="1"/>
</dbReference>
<feature type="binding site" evidence="4">
    <location>
        <position position="135"/>
    </location>
    <ligand>
        <name>D-ribulose 5-phosphate</name>
        <dbReference type="ChEBI" id="CHEBI:58121"/>
    </ligand>
</feature>
<dbReference type="NCBIfam" id="TIGR00689">
    <property type="entry name" value="rpiB_lacA_lacB"/>
    <property type="match status" value="1"/>
</dbReference>
<feature type="binding site" evidence="4">
    <location>
        <position position="102"/>
    </location>
    <ligand>
        <name>D-ribulose 5-phosphate</name>
        <dbReference type="ChEBI" id="CHEBI:58121"/>
    </ligand>
</feature>
<dbReference type="NCBIfam" id="NF004051">
    <property type="entry name" value="PRK05571.1"/>
    <property type="match status" value="1"/>
</dbReference>
<evidence type="ECO:0000256" key="4">
    <source>
        <dbReference type="PIRSR" id="PIRSR005384-2"/>
    </source>
</evidence>
<evidence type="ECO:0000256" key="1">
    <source>
        <dbReference type="ARBA" id="ARBA00008754"/>
    </source>
</evidence>
<dbReference type="GO" id="GO:0016861">
    <property type="term" value="F:intramolecular oxidoreductase activity, interconverting aldoses and ketoses"/>
    <property type="evidence" value="ECO:0007669"/>
    <property type="project" value="UniProtKB-ARBA"/>
</dbReference>
<dbReference type="AlphaFoldDB" id="A0A917C427"/>
<evidence type="ECO:0000256" key="2">
    <source>
        <dbReference type="ARBA" id="ARBA00023235"/>
    </source>
</evidence>
<dbReference type="Proteomes" id="UP000632498">
    <property type="component" value="Unassembled WGS sequence"/>
</dbReference>
<dbReference type="PIRSF" id="PIRSF005384">
    <property type="entry name" value="RpiB_LacA_B"/>
    <property type="match status" value="1"/>
</dbReference>
<feature type="active site" description="Proton acceptor" evidence="3">
    <location>
        <position position="68"/>
    </location>
</feature>
<dbReference type="RefSeq" id="WP_188666000.1">
    <property type="nucleotide sequence ID" value="NZ_BMHV01000020.1"/>
</dbReference>
<dbReference type="PANTHER" id="PTHR30345:SF0">
    <property type="entry name" value="DNA DAMAGE-REPAIR_TOLERATION PROTEIN DRT102"/>
    <property type="match status" value="1"/>
</dbReference>
<gene>
    <name evidence="5" type="ORF">GCM10011332_25940</name>
</gene>
<sequence>MASKIIAIACDHGGFGLKSTLVEELKKQGFDILDLGCNTTDSVDYPDYAYKLAQAIKDGQAERGIVVCGSGIGISIAVNRFPEVRCALIHDALGARMCREHNDANVIAFGDRMIGVATALDAMNVFLNTEFEGGRHARRVEKLSNPPV</sequence>
<proteinExistence type="inferred from homology"/>
<dbReference type="GO" id="GO:0005975">
    <property type="term" value="P:carbohydrate metabolic process"/>
    <property type="evidence" value="ECO:0007669"/>
    <property type="project" value="InterPro"/>
</dbReference>
<feature type="binding site" evidence="4">
    <location>
        <begin position="69"/>
        <end position="73"/>
    </location>
    <ligand>
        <name>D-ribulose 5-phosphate</name>
        <dbReference type="ChEBI" id="CHEBI:58121"/>
    </ligand>
</feature>
<keyword evidence="6" id="KW-1185">Reference proteome</keyword>
<comment type="similarity">
    <text evidence="1">Belongs to the LacAB/RpiB family.</text>
</comment>
<dbReference type="Gene3D" id="3.40.1400.10">
    <property type="entry name" value="Sugar-phosphate isomerase, RpiB/LacA/LacB"/>
    <property type="match status" value="1"/>
</dbReference>